<sequence length="435" mass="48369">MPLLPSRGRLAEFRATGYYDHFPPKSMNVEIKSNDNGRKVLLVTKDIAAGETIYKEYPVVAVLDADLEASGKYCSHCFRLIDDSSTSTQLPADQNPLGSTFCSDHCLTANKAQSTSLLFTQEPPLPPELAASNALDTAGRKEAQDKFVQYLKKEKRAGSLLVARFIARQVALETAKLAGKVVSSTTGSTSSSTKTDEKREDFTDAEEGDYLLADHIERLRYLSVKPNEEELPLISAVLEKTLPGLEQFVTEERHSMLLGKMAYNAIGVGYRDDKPEPTARPEDIEKARTPVGSQHQIGSAFYTLSSYANHSCTPSAKLSFPANTTELHIIATQNLKKGDEITVAYVDVSQHTESFETAAEARRRRRIELARGWRFACACPKCEEEGKELSKEEKKVEEGEIEVEDGKDESKVEESARKFEEKEKEMREEKGAEVE</sequence>
<dbReference type="PANTHER" id="PTHR12197:SF251">
    <property type="entry name" value="EG:BACR7C10.4 PROTEIN"/>
    <property type="match status" value="1"/>
</dbReference>
<feature type="region of interest" description="Disordered" evidence="1">
    <location>
        <begin position="182"/>
        <end position="202"/>
    </location>
</feature>
<gene>
    <name evidence="3" type="ORF">D9756_000274</name>
</gene>
<dbReference type="PANTHER" id="PTHR12197">
    <property type="entry name" value="HISTONE-LYSINE N-METHYLTRANSFERASE SMYD"/>
    <property type="match status" value="1"/>
</dbReference>
<evidence type="ECO:0000259" key="2">
    <source>
        <dbReference type="PROSITE" id="PS50280"/>
    </source>
</evidence>
<evidence type="ECO:0000256" key="1">
    <source>
        <dbReference type="SAM" id="MobiDB-lite"/>
    </source>
</evidence>
<dbReference type="Proteomes" id="UP000559027">
    <property type="component" value="Unassembled WGS sequence"/>
</dbReference>
<accession>A0A8H5GFM3</accession>
<feature type="domain" description="SET" evidence="2">
    <location>
        <begin position="22"/>
        <end position="346"/>
    </location>
</feature>
<dbReference type="Pfam" id="PF00856">
    <property type="entry name" value="SET"/>
    <property type="match status" value="1"/>
</dbReference>
<feature type="compositionally biased region" description="Basic and acidic residues" evidence="1">
    <location>
        <begin position="408"/>
        <end position="435"/>
    </location>
</feature>
<organism evidence="3 4">
    <name type="scientific">Leucocoprinus leucothites</name>
    <dbReference type="NCBI Taxonomy" id="201217"/>
    <lineage>
        <taxon>Eukaryota</taxon>
        <taxon>Fungi</taxon>
        <taxon>Dikarya</taxon>
        <taxon>Basidiomycota</taxon>
        <taxon>Agaricomycotina</taxon>
        <taxon>Agaricomycetes</taxon>
        <taxon>Agaricomycetidae</taxon>
        <taxon>Agaricales</taxon>
        <taxon>Agaricineae</taxon>
        <taxon>Agaricaceae</taxon>
        <taxon>Leucocoprinus</taxon>
    </lineage>
</organism>
<dbReference type="PROSITE" id="PS50280">
    <property type="entry name" value="SET"/>
    <property type="match status" value="1"/>
</dbReference>
<dbReference type="AlphaFoldDB" id="A0A8H5GFM3"/>
<dbReference type="EMBL" id="JAACJO010000001">
    <property type="protein sequence ID" value="KAF5363940.1"/>
    <property type="molecule type" value="Genomic_DNA"/>
</dbReference>
<feature type="compositionally biased region" description="Basic and acidic residues" evidence="1">
    <location>
        <begin position="384"/>
        <end position="398"/>
    </location>
</feature>
<dbReference type="InterPro" id="IPR050869">
    <property type="entry name" value="H3K4_H4K5_MeTrfase"/>
</dbReference>
<evidence type="ECO:0000313" key="4">
    <source>
        <dbReference type="Proteomes" id="UP000559027"/>
    </source>
</evidence>
<comment type="caution">
    <text evidence="3">The sequence shown here is derived from an EMBL/GenBank/DDBJ whole genome shotgun (WGS) entry which is preliminary data.</text>
</comment>
<reference evidence="3 4" key="1">
    <citation type="journal article" date="2020" name="ISME J.">
        <title>Uncovering the hidden diversity of litter-decomposition mechanisms in mushroom-forming fungi.</title>
        <authorList>
            <person name="Floudas D."/>
            <person name="Bentzer J."/>
            <person name="Ahren D."/>
            <person name="Johansson T."/>
            <person name="Persson P."/>
            <person name="Tunlid A."/>
        </authorList>
    </citation>
    <scope>NUCLEOTIDE SEQUENCE [LARGE SCALE GENOMIC DNA]</scope>
    <source>
        <strain evidence="3 4">CBS 146.42</strain>
    </source>
</reference>
<dbReference type="InterPro" id="IPR001214">
    <property type="entry name" value="SET_dom"/>
</dbReference>
<name>A0A8H5GFM3_9AGAR</name>
<dbReference type="Gene3D" id="1.10.220.160">
    <property type="match status" value="1"/>
</dbReference>
<dbReference type="CDD" id="cd20071">
    <property type="entry name" value="SET_SMYD"/>
    <property type="match status" value="1"/>
</dbReference>
<dbReference type="Gene3D" id="2.170.270.10">
    <property type="entry name" value="SET domain"/>
    <property type="match status" value="1"/>
</dbReference>
<protein>
    <recommendedName>
        <fullName evidence="2">SET domain-containing protein</fullName>
    </recommendedName>
</protein>
<dbReference type="InterPro" id="IPR046341">
    <property type="entry name" value="SET_dom_sf"/>
</dbReference>
<dbReference type="GO" id="GO:0005634">
    <property type="term" value="C:nucleus"/>
    <property type="evidence" value="ECO:0007669"/>
    <property type="project" value="TreeGrafter"/>
</dbReference>
<keyword evidence="4" id="KW-1185">Reference proteome</keyword>
<dbReference type="OrthoDB" id="2154253at2759"/>
<proteinExistence type="predicted"/>
<feature type="compositionally biased region" description="Low complexity" evidence="1">
    <location>
        <begin position="182"/>
        <end position="193"/>
    </location>
</feature>
<dbReference type="Gene3D" id="6.10.140.2220">
    <property type="match status" value="1"/>
</dbReference>
<dbReference type="SUPFAM" id="SSF82199">
    <property type="entry name" value="SET domain"/>
    <property type="match status" value="1"/>
</dbReference>
<feature type="region of interest" description="Disordered" evidence="1">
    <location>
        <begin position="384"/>
        <end position="435"/>
    </location>
</feature>
<evidence type="ECO:0000313" key="3">
    <source>
        <dbReference type="EMBL" id="KAF5363940.1"/>
    </source>
</evidence>